<organism evidence="1 2">
    <name type="scientific">Rangifer tarandus platyrhynchus</name>
    <name type="common">Svalbard reindeer</name>
    <dbReference type="NCBI Taxonomy" id="3082113"/>
    <lineage>
        <taxon>Eukaryota</taxon>
        <taxon>Metazoa</taxon>
        <taxon>Chordata</taxon>
        <taxon>Craniata</taxon>
        <taxon>Vertebrata</taxon>
        <taxon>Euteleostomi</taxon>
        <taxon>Mammalia</taxon>
        <taxon>Eutheria</taxon>
        <taxon>Laurasiatheria</taxon>
        <taxon>Artiodactyla</taxon>
        <taxon>Ruminantia</taxon>
        <taxon>Pecora</taxon>
        <taxon>Cervidae</taxon>
        <taxon>Odocoileinae</taxon>
        <taxon>Rangifer</taxon>
    </lineage>
</organism>
<reference evidence="1" key="1">
    <citation type="submission" date="2023-04" db="EMBL/GenBank/DDBJ databases">
        <authorList>
            <consortium name="ELIXIR-Norway"/>
        </authorList>
    </citation>
    <scope>NUCLEOTIDE SEQUENCE [LARGE SCALE GENOMIC DNA]</scope>
</reference>
<evidence type="ECO:0000313" key="1">
    <source>
        <dbReference type="EMBL" id="CAI9176160.1"/>
    </source>
</evidence>
<proteinExistence type="predicted"/>
<dbReference type="EMBL" id="OX459941">
    <property type="protein sequence ID" value="CAI9176160.1"/>
    <property type="molecule type" value="Genomic_DNA"/>
</dbReference>
<keyword evidence="2" id="KW-1185">Reference proteome</keyword>
<gene>
    <name evidence="1" type="ORF">MRATA1EN1_LOCUS25122</name>
</gene>
<protein>
    <submittedName>
        <fullName evidence="1">Uncharacterized protein</fullName>
    </submittedName>
</protein>
<accession>A0ABN8ZQG7</accession>
<name>A0ABN8ZQG7_RANTA</name>
<dbReference type="Proteomes" id="UP001176941">
    <property type="component" value="Chromosome 5"/>
</dbReference>
<evidence type="ECO:0000313" key="2">
    <source>
        <dbReference type="Proteomes" id="UP001176941"/>
    </source>
</evidence>
<sequence>MGAGGRGEGSLQWERISDVLGAEHRATVEPLGVSASGQRLRCGPPKHTPVHPLNLNLCVRVCFLRNLTSGPDEGQVLTSAYVVLISFSSLNGAPWRFLETGRPLSISSVWRGPGVSAFTAEPLTSSLSWRRALRIPTVSQSTDGTPWLLEPAKFRWSVKW</sequence>